<feature type="domain" description="Phospholipase/carboxylesterase/thioesterase" evidence="2">
    <location>
        <begin position="20"/>
        <end position="177"/>
    </location>
</feature>
<dbReference type="GeneID" id="19237122"/>
<dbReference type="InterPro" id="IPR050565">
    <property type="entry name" value="LYPA1-2/EST-like"/>
</dbReference>
<evidence type="ECO:0000313" key="3">
    <source>
        <dbReference type="EMBL" id="ERF74381.1"/>
    </source>
</evidence>
<reference evidence="4" key="1">
    <citation type="journal article" date="2014" name="BMC Genomics">
        <title>Genome characteristics reveal the impact of lichenization on lichen-forming fungus Endocarpon pusillum Hedwig (Verrucariales, Ascomycota).</title>
        <authorList>
            <person name="Wang Y.-Y."/>
            <person name="Liu B."/>
            <person name="Zhang X.-Y."/>
            <person name="Zhou Q.-M."/>
            <person name="Zhang T."/>
            <person name="Li H."/>
            <person name="Yu Y.-F."/>
            <person name="Zhang X.-L."/>
            <person name="Hao X.-Y."/>
            <person name="Wang M."/>
            <person name="Wang L."/>
            <person name="Wei J.-C."/>
        </authorList>
    </citation>
    <scope>NUCLEOTIDE SEQUENCE [LARGE SCALE GENOMIC DNA]</scope>
    <source>
        <strain evidence="4">Z07020 / HMAS-L-300199</strain>
    </source>
</reference>
<accession>U1GQX7</accession>
<gene>
    <name evidence="3" type="ORF">EPUS_02068</name>
</gene>
<dbReference type="SUPFAM" id="SSF53474">
    <property type="entry name" value="alpha/beta-Hydrolases"/>
    <property type="match status" value="1"/>
</dbReference>
<sequence length="285" mass="31657">MATATHQFPPLHIVPPKAGHAHTHTAIMLHGRSSDGEEFAEELFSMKLSDQEGDDLHSLFPSWRWVFPSSQSIWSSVFQEDITQWFDIHSLTDVDAKQELQMEGIRQSTKYVLALMEEEVQRLHNAREKLFVCGISMGGAIGLWTLLCQKAIGHNIGGFVGLSCWLPFTEVIKRHLWTVKDSLNSPGASPDEVEARSFIAKIMDSKAASAGLLSSTPVFLGHGVDDAYVDISLGRKVKEALKSIGFTPEWREYAGAEQEGHWIKEPEELADIAAFLITQAEKSAL</sequence>
<protein>
    <recommendedName>
        <fullName evidence="2">Phospholipase/carboxylesterase/thioesterase domain-containing protein</fullName>
    </recommendedName>
</protein>
<organism evidence="3 4">
    <name type="scientific">Endocarpon pusillum (strain Z07020 / HMAS-L-300199)</name>
    <name type="common">Lichen-forming fungus</name>
    <dbReference type="NCBI Taxonomy" id="1263415"/>
    <lineage>
        <taxon>Eukaryota</taxon>
        <taxon>Fungi</taxon>
        <taxon>Dikarya</taxon>
        <taxon>Ascomycota</taxon>
        <taxon>Pezizomycotina</taxon>
        <taxon>Eurotiomycetes</taxon>
        <taxon>Chaetothyriomycetidae</taxon>
        <taxon>Verrucariales</taxon>
        <taxon>Verrucariaceae</taxon>
        <taxon>Endocarpon</taxon>
    </lineage>
</organism>
<dbReference type="RefSeq" id="XP_007800091.1">
    <property type="nucleotide sequence ID" value="XM_007801900.1"/>
</dbReference>
<dbReference type="PANTHER" id="PTHR10655:SF63">
    <property type="entry name" value="PHOSPHOLIPASE_CARBOXYLESTERASE_THIOESTERASE DOMAIN-CONTAINING PROTEIN"/>
    <property type="match status" value="1"/>
</dbReference>
<proteinExistence type="inferred from homology"/>
<dbReference type="Gene3D" id="3.40.50.1820">
    <property type="entry name" value="alpha/beta hydrolase"/>
    <property type="match status" value="1"/>
</dbReference>
<dbReference type="PANTHER" id="PTHR10655">
    <property type="entry name" value="LYSOPHOSPHOLIPASE-RELATED"/>
    <property type="match status" value="1"/>
</dbReference>
<dbReference type="AlphaFoldDB" id="U1GQX7"/>
<dbReference type="GO" id="GO:0008474">
    <property type="term" value="F:palmitoyl-(protein) hydrolase activity"/>
    <property type="evidence" value="ECO:0007669"/>
    <property type="project" value="TreeGrafter"/>
</dbReference>
<comment type="similarity">
    <text evidence="1">Belongs to the AB hydrolase superfamily. AB hydrolase 2 family.</text>
</comment>
<dbReference type="GO" id="GO:0052689">
    <property type="term" value="F:carboxylic ester hydrolase activity"/>
    <property type="evidence" value="ECO:0007669"/>
    <property type="project" value="TreeGrafter"/>
</dbReference>
<dbReference type="eggNOG" id="KOG2112">
    <property type="taxonomic scope" value="Eukaryota"/>
</dbReference>
<dbReference type="OMA" id="HGTDDAY"/>
<dbReference type="OrthoDB" id="2418081at2759"/>
<dbReference type="Pfam" id="PF02230">
    <property type="entry name" value="Abhydrolase_2"/>
    <property type="match status" value="1"/>
</dbReference>
<evidence type="ECO:0000313" key="4">
    <source>
        <dbReference type="Proteomes" id="UP000019373"/>
    </source>
</evidence>
<evidence type="ECO:0000259" key="2">
    <source>
        <dbReference type="Pfam" id="PF02230"/>
    </source>
</evidence>
<dbReference type="Proteomes" id="UP000019373">
    <property type="component" value="Unassembled WGS sequence"/>
</dbReference>
<dbReference type="InterPro" id="IPR003140">
    <property type="entry name" value="PLipase/COase/thioEstase"/>
</dbReference>
<dbReference type="EMBL" id="KE720882">
    <property type="protein sequence ID" value="ERF74381.1"/>
    <property type="molecule type" value="Genomic_DNA"/>
</dbReference>
<evidence type="ECO:0000256" key="1">
    <source>
        <dbReference type="ARBA" id="ARBA00006499"/>
    </source>
</evidence>
<dbReference type="InterPro" id="IPR029058">
    <property type="entry name" value="AB_hydrolase_fold"/>
</dbReference>
<dbReference type="GO" id="GO:0005737">
    <property type="term" value="C:cytoplasm"/>
    <property type="evidence" value="ECO:0007669"/>
    <property type="project" value="TreeGrafter"/>
</dbReference>
<name>U1GQX7_ENDPU</name>
<dbReference type="HOGENOM" id="CLU_049413_2_0_1"/>
<keyword evidence="4" id="KW-1185">Reference proteome</keyword>